<reference evidence="2 3" key="1">
    <citation type="submission" date="2024-07" db="EMBL/GenBank/DDBJ databases">
        <authorList>
            <person name="Tripathy S."/>
        </authorList>
    </citation>
    <scope>NUCLEOTIDE SEQUENCE [LARGE SCALE GENOMIC DNA]</scope>
    <source>
        <strain evidence="2 3">VB511288_2</strain>
    </source>
</reference>
<comment type="caution">
    <text evidence="2">The sequence shown here is derived from an EMBL/GenBank/DDBJ whole genome shotgun (WGS) entry which is preliminary data.</text>
</comment>
<keyword evidence="3" id="KW-1185">Reference proteome</keyword>
<evidence type="ECO:0000313" key="2">
    <source>
        <dbReference type="EMBL" id="MFL9823049.1"/>
    </source>
</evidence>
<sequence length="40" mass="4533">MNPKAITALKKGTEKGDWITLVKLSRYFGVPIEDLLEIED</sequence>
<protein>
    <recommendedName>
        <fullName evidence="1">HTH cro/C1-type domain-containing protein</fullName>
    </recommendedName>
</protein>
<name>A0ABW8XM64_9CYAN</name>
<dbReference type="EMBL" id="JBFPMW010000024">
    <property type="protein sequence ID" value="MFL9823049.1"/>
    <property type="molecule type" value="Genomic_DNA"/>
</dbReference>
<accession>A0ABW8XM64</accession>
<proteinExistence type="predicted"/>
<evidence type="ECO:0000259" key="1">
    <source>
        <dbReference type="PROSITE" id="PS50943"/>
    </source>
</evidence>
<organism evidence="2 3">
    <name type="scientific">Tolypothrix campylonemoides VB511288_2</name>
    <dbReference type="NCBI Taxonomy" id="3232311"/>
    <lineage>
        <taxon>Bacteria</taxon>
        <taxon>Bacillati</taxon>
        <taxon>Cyanobacteriota</taxon>
        <taxon>Cyanophyceae</taxon>
        <taxon>Nostocales</taxon>
        <taxon>Tolypothrichaceae</taxon>
        <taxon>Tolypothrix</taxon>
    </lineage>
</organism>
<dbReference type="PROSITE" id="PS50943">
    <property type="entry name" value="HTH_CROC1"/>
    <property type="match status" value="1"/>
</dbReference>
<dbReference type="RefSeq" id="WP_408037967.1">
    <property type="nucleotide sequence ID" value="NZ_JBFPMW010000024.1"/>
</dbReference>
<dbReference type="Proteomes" id="UP001629223">
    <property type="component" value="Unassembled WGS sequence"/>
</dbReference>
<evidence type="ECO:0000313" key="3">
    <source>
        <dbReference type="Proteomes" id="UP001629223"/>
    </source>
</evidence>
<dbReference type="InterPro" id="IPR001387">
    <property type="entry name" value="Cro/C1-type_HTH"/>
</dbReference>
<feature type="domain" description="HTH cro/C1-type" evidence="1">
    <location>
        <begin position="20"/>
        <end position="35"/>
    </location>
</feature>
<gene>
    <name evidence="2" type="ORF">AB0756_39090</name>
</gene>